<protein>
    <recommendedName>
        <fullName evidence="11">GPI mannosyltransferase 2</fullName>
        <ecNumber evidence="11">2.4.1.-</ecNumber>
    </recommendedName>
</protein>
<evidence type="ECO:0000313" key="12">
    <source>
        <dbReference type="EMBL" id="KAJ8289324.1"/>
    </source>
</evidence>
<evidence type="ECO:0000256" key="6">
    <source>
        <dbReference type="ARBA" id="ARBA00022679"/>
    </source>
</evidence>
<feature type="transmembrane region" description="Helical" evidence="11">
    <location>
        <begin position="336"/>
        <end position="366"/>
    </location>
</feature>
<keyword evidence="9 11" id="KW-1133">Transmembrane helix</keyword>
<feature type="transmembrane region" description="Helical" evidence="11">
    <location>
        <begin position="110"/>
        <end position="130"/>
    </location>
</feature>
<dbReference type="EC" id="2.4.1.-" evidence="11"/>
<keyword evidence="4 11" id="KW-0337">GPI-anchor biosynthesis</keyword>
<comment type="pathway">
    <text evidence="2 11">Glycolipid biosynthesis; glycosylphosphatidylinositol-anchor biosynthesis.</text>
</comment>
<keyword evidence="7 11" id="KW-0812">Transmembrane</keyword>
<dbReference type="GO" id="GO:0031501">
    <property type="term" value="C:mannosyltransferase complex"/>
    <property type="evidence" value="ECO:0007669"/>
    <property type="project" value="TreeGrafter"/>
</dbReference>
<evidence type="ECO:0000313" key="13">
    <source>
        <dbReference type="Proteomes" id="UP001152803"/>
    </source>
</evidence>
<evidence type="ECO:0000256" key="7">
    <source>
        <dbReference type="ARBA" id="ARBA00022692"/>
    </source>
</evidence>
<comment type="caution">
    <text evidence="12">The sequence shown here is derived from an EMBL/GenBank/DDBJ whole genome shotgun (WGS) entry which is preliminary data.</text>
</comment>
<keyword evidence="5 11" id="KW-0328">Glycosyltransferase</keyword>
<dbReference type="PANTHER" id="PTHR12468">
    <property type="entry name" value="GPI MANNOSYLTRANSFERASE 2"/>
    <property type="match status" value="1"/>
</dbReference>
<dbReference type="EMBL" id="JAFJMO010000001">
    <property type="protein sequence ID" value="KAJ8289324.1"/>
    <property type="molecule type" value="Genomic_DNA"/>
</dbReference>
<gene>
    <name evidence="12" type="ORF">COCON_G00019830</name>
</gene>
<feature type="transmembrane region" description="Helical" evidence="11">
    <location>
        <begin position="142"/>
        <end position="164"/>
    </location>
</feature>
<evidence type="ECO:0000256" key="8">
    <source>
        <dbReference type="ARBA" id="ARBA00022824"/>
    </source>
</evidence>
<organism evidence="12 13">
    <name type="scientific">Conger conger</name>
    <name type="common">Conger eel</name>
    <name type="synonym">Muraena conger</name>
    <dbReference type="NCBI Taxonomy" id="82655"/>
    <lineage>
        <taxon>Eukaryota</taxon>
        <taxon>Metazoa</taxon>
        <taxon>Chordata</taxon>
        <taxon>Craniata</taxon>
        <taxon>Vertebrata</taxon>
        <taxon>Euteleostomi</taxon>
        <taxon>Actinopterygii</taxon>
        <taxon>Neopterygii</taxon>
        <taxon>Teleostei</taxon>
        <taxon>Anguilliformes</taxon>
        <taxon>Congridae</taxon>
        <taxon>Conger</taxon>
    </lineage>
</organism>
<dbReference type="Pfam" id="PF04188">
    <property type="entry name" value="Mannosyl_trans2"/>
    <property type="match status" value="1"/>
</dbReference>
<evidence type="ECO:0000256" key="11">
    <source>
        <dbReference type="RuleBase" id="RU363112"/>
    </source>
</evidence>
<evidence type="ECO:0000256" key="4">
    <source>
        <dbReference type="ARBA" id="ARBA00022502"/>
    </source>
</evidence>
<keyword evidence="6 11" id="KW-0808">Transferase</keyword>
<dbReference type="InterPro" id="IPR007315">
    <property type="entry name" value="PIG-V/Gpi18"/>
</dbReference>
<comment type="similarity">
    <text evidence="3 11">Belongs to the PIGV family.</text>
</comment>
<reference evidence="12" key="1">
    <citation type="journal article" date="2023" name="Science">
        <title>Genome structures resolve the early diversification of teleost fishes.</title>
        <authorList>
            <person name="Parey E."/>
            <person name="Louis A."/>
            <person name="Montfort J."/>
            <person name="Bouchez O."/>
            <person name="Roques C."/>
            <person name="Iampietro C."/>
            <person name="Lluch J."/>
            <person name="Castinel A."/>
            <person name="Donnadieu C."/>
            <person name="Desvignes T."/>
            <person name="Floi Bucao C."/>
            <person name="Jouanno E."/>
            <person name="Wen M."/>
            <person name="Mejri S."/>
            <person name="Dirks R."/>
            <person name="Jansen H."/>
            <person name="Henkel C."/>
            <person name="Chen W.J."/>
            <person name="Zahm M."/>
            <person name="Cabau C."/>
            <person name="Klopp C."/>
            <person name="Thompson A.W."/>
            <person name="Robinson-Rechavi M."/>
            <person name="Braasch I."/>
            <person name="Lecointre G."/>
            <person name="Bobe J."/>
            <person name="Postlethwait J.H."/>
            <person name="Berthelot C."/>
            <person name="Roest Crollius H."/>
            <person name="Guiguen Y."/>
        </authorList>
    </citation>
    <scope>NUCLEOTIDE SEQUENCE</scope>
    <source>
        <strain evidence="12">Concon-B</strain>
    </source>
</reference>
<dbReference type="GO" id="GO:0005789">
    <property type="term" value="C:endoplasmic reticulum membrane"/>
    <property type="evidence" value="ECO:0007669"/>
    <property type="project" value="UniProtKB-SubCell"/>
</dbReference>
<dbReference type="PANTHER" id="PTHR12468:SF2">
    <property type="entry name" value="GPI MANNOSYLTRANSFERASE 2"/>
    <property type="match status" value="1"/>
</dbReference>
<keyword evidence="13" id="KW-1185">Reference proteome</keyword>
<proteinExistence type="inferred from homology"/>
<comment type="subcellular location">
    <subcellularLocation>
        <location evidence="1 11">Endoplasmic reticulum membrane</location>
        <topology evidence="1 11">Multi-pass membrane protein</topology>
    </subcellularLocation>
</comment>
<dbReference type="GO" id="GO:0004376">
    <property type="term" value="F:GPI mannosyltransferase activity"/>
    <property type="evidence" value="ECO:0007669"/>
    <property type="project" value="InterPro"/>
</dbReference>
<feature type="transmembrane region" description="Helical" evidence="11">
    <location>
        <begin position="487"/>
        <end position="508"/>
    </location>
</feature>
<name>A0A9Q1E478_CONCO</name>
<keyword evidence="10 11" id="KW-0472">Membrane</keyword>
<feature type="transmembrane region" description="Helical" evidence="11">
    <location>
        <begin position="241"/>
        <end position="264"/>
    </location>
</feature>
<dbReference type="Proteomes" id="UP001152803">
    <property type="component" value="Unassembled WGS sequence"/>
</dbReference>
<keyword evidence="8 11" id="KW-0256">Endoplasmic reticulum</keyword>
<sequence length="509" mass="55979">MDVRTVVHFAAFTRVLTLVLQAVFNALVPDHAADAFRPPRAEEARLLDGGAELLLGGLSRWDAEHFLFIAEHGYLYEHNHAFFPLLPLCLRGLAVGLQPLAGWLTVRGRLLVAVALLNSALGVLSAVALYRLGRAVLRDRRLALLSSLLFCLSPANVFLSAGYSEGLFSALTFGGVWLLEGRSVLGGCLLLSLATATRANGLVNVGFLLYLPLRWALARGGAVWGGAGGSSRLLRLAGIGFSYLLTAALGSALIALPFAVFQLYGYSTFCSPSLRPGQVPPPLLALAEVKGYRIADATRPPPWCEWSPPLLYSYIQEVYWDVGFLRYFQLRQTPNFLLALPAALLVTMATWSYAAASPALCLRLGLWGGRVTWGGEKPAPGFLSPQVFVYVAHAGILLAFAFFCMHVQVLTRFLASSSPVLYWFSAHLLLLHEPLLKEEEEQEEQKEQDSPVCLPRAVTVWTQLLPHNAVTQLLLQWRSSSTLSRWLLGYFISYWMLGLALHCNFLPWT</sequence>
<evidence type="ECO:0000256" key="2">
    <source>
        <dbReference type="ARBA" id="ARBA00004687"/>
    </source>
</evidence>
<feature type="transmembrane region" description="Helical" evidence="11">
    <location>
        <begin position="6"/>
        <end position="28"/>
    </location>
</feature>
<accession>A0A9Q1E478</accession>
<dbReference type="OrthoDB" id="10252502at2759"/>
<feature type="transmembrane region" description="Helical" evidence="11">
    <location>
        <begin position="387"/>
        <end position="408"/>
    </location>
</feature>
<evidence type="ECO:0000256" key="1">
    <source>
        <dbReference type="ARBA" id="ARBA00004477"/>
    </source>
</evidence>
<dbReference type="GO" id="GO:0000009">
    <property type="term" value="F:alpha-1,6-mannosyltransferase activity"/>
    <property type="evidence" value="ECO:0007669"/>
    <property type="project" value="InterPro"/>
</dbReference>
<evidence type="ECO:0000256" key="5">
    <source>
        <dbReference type="ARBA" id="ARBA00022676"/>
    </source>
</evidence>
<evidence type="ECO:0000256" key="10">
    <source>
        <dbReference type="ARBA" id="ARBA00023136"/>
    </source>
</evidence>
<dbReference type="AlphaFoldDB" id="A0A9Q1E478"/>
<evidence type="ECO:0000256" key="3">
    <source>
        <dbReference type="ARBA" id="ARBA00008698"/>
    </source>
</evidence>
<feature type="transmembrane region" description="Helical" evidence="11">
    <location>
        <begin position="184"/>
        <end position="211"/>
    </location>
</feature>
<dbReference type="GO" id="GO:0006506">
    <property type="term" value="P:GPI anchor biosynthetic process"/>
    <property type="evidence" value="ECO:0007669"/>
    <property type="project" value="UniProtKB-KW"/>
</dbReference>
<comment type="function">
    <text evidence="11">Mannosyltransferase involved in glycosylphosphatidylinositol-anchor biosynthesis.</text>
</comment>
<evidence type="ECO:0000256" key="9">
    <source>
        <dbReference type="ARBA" id="ARBA00022989"/>
    </source>
</evidence>